<accession>A0ABD3RLN2</accession>
<comment type="caution">
    <text evidence="2">The sequence shown here is derived from an EMBL/GenBank/DDBJ whole genome shotgun (WGS) entry which is preliminary data.</text>
</comment>
<feature type="domain" description="FBD" evidence="1">
    <location>
        <begin position="200"/>
        <end position="272"/>
    </location>
</feature>
<proteinExistence type="predicted"/>
<dbReference type="InterPro" id="IPR032675">
    <property type="entry name" value="LRR_dom_sf"/>
</dbReference>
<dbReference type="PANTHER" id="PTHR31900">
    <property type="entry name" value="F-BOX/RNI SUPERFAMILY PROTEIN-RELATED"/>
    <property type="match status" value="1"/>
</dbReference>
<dbReference type="InterPro" id="IPR006566">
    <property type="entry name" value="FBD"/>
</dbReference>
<dbReference type="Proteomes" id="UP001634393">
    <property type="component" value="Unassembled WGS sequence"/>
</dbReference>
<evidence type="ECO:0000313" key="2">
    <source>
        <dbReference type="EMBL" id="KAL3812686.1"/>
    </source>
</evidence>
<dbReference type="Gene3D" id="3.80.10.10">
    <property type="entry name" value="Ribonuclease Inhibitor"/>
    <property type="match status" value="1"/>
</dbReference>
<evidence type="ECO:0000313" key="3">
    <source>
        <dbReference type="Proteomes" id="UP001634393"/>
    </source>
</evidence>
<keyword evidence="3" id="KW-1185">Reference proteome</keyword>
<evidence type="ECO:0000259" key="1">
    <source>
        <dbReference type="SMART" id="SM00579"/>
    </source>
</evidence>
<dbReference type="EMBL" id="JBJXBP010000008">
    <property type="protein sequence ID" value="KAL3812686.1"/>
    <property type="molecule type" value="Genomic_DNA"/>
</dbReference>
<protein>
    <recommendedName>
        <fullName evidence="1">FBD domain-containing protein</fullName>
    </recommendedName>
</protein>
<name>A0ABD3RLN2_9LAMI</name>
<reference evidence="2 3" key="1">
    <citation type="submission" date="2024-12" db="EMBL/GenBank/DDBJ databases">
        <title>The unique morphological basis and parallel evolutionary history of personate flowers in Penstemon.</title>
        <authorList>
            <person name="Depatie T.H."/>
            <person name="Wessinger C.A."/>
        </authorList>
    </citation>
    <scope>NUCLEOTIDE SEQUENCE [LARGE SCALE GENOMIC DNA]</scope>
    <source>
        <strain evidence="2">WTNN_2</strain>
        <tissue evidence="2">Leaf</tissue>
    </source>
</reference>
<dbReference type="PANTHER" id="PTHR31900:SF32">
    <property type="entry name" value="F-BOX_RNI_FBD-LIKE DOMAIN PROTEIN"/>
    <property type="match status" value="1"/>
</dbReference>
<gene>
    <name evidence="2" type="ORF">ACJIZ3_013954</name>
</gene>
<sequence length="272" mass="30557">MGKILSGCPVLEVLHLKDCWGLNCLNISSPSLATLLIEDWELYVREEDVFLEISAPYVLDLSIKDSKGGYEYKLRNVSSIVRAKLYFDSEDIDEHADPSPMDYMKELLESLQSVKELELGPWCVEVLSMLEVKGWQLPPSTRRCLTLNVWVHKRSIAGILGILKSSPNLERLVIKGTHFPHKETESEDLDAAYLQNANLDLVAFHVKTVKISSFTESFCSVEPMAKLVQLLLKGSTVLEKMVISAKELDIDKSARTLISFPRASSKAVIVFD</sequence>
<dbReference type="InterPro" id="IPR050232">
    <property type="entry name" value="FBL13/AtMIF1-like"/>
</dbReference>
<dbReference type="AlphaFoldDB" id="A0ABD3RLN2"/>
<organism evidence="2 3">
    <name type="scientific">Penstemon smallii</name>
    <dbReference type="NCBI Taxonomy" id="265156"/>
    <lineage>
        <taxon>Eukaryota</taxon>
        <taxon>Viridiplantae</taxon>
        <taxon>Streptophyta</taxon>
        <taxon>Embryophyta</taxon>
        <taxon>Tracheophyta</taxon>
        <taxon>Spermatophyta</taxon>
        <taxon>Magnoliopsida</taxon>
        <taxon>eudicotyledons</taxon>
        <taxon>Gunneridae</taxon>
        <taxon>Pentapetalae</taxon>
        <taxon>asterids</taxon>
        <taxon>lamiids</taxon>
        <taxon>Lamiales</taxon>
        <taxon>Plantaginaceae</taxon>
        <taxon>Cheloneae</taxon>
        <taxon>Penstemon</taxon>
    </lineage>
</organism>
<dbReference type="SMART" id="SM00579">
    <property type="entry name" value="FBD"/>
    <property type="match status" value="1"/>
</dbReference>